<name>L9W729_9EURY</name>
<dbReference type="Proteomes" id="UP000011690">
    <property type="component" value="Unassembled WGS sequence"/>
</dbReference>
<proteinExistence type="predicted"/>
<sequence length="90" mass="10155">MNAFIDPTTARPVSSSRTTIVEMYHAWFNSVGLQAPLWSHPYIVEDWWPSGRALTTCDRRCANPLTRAMVTIRQATTIHAVAVEPITRTL</sequence>
<evidence type="ECO:0000313" key="2">
    <source>
        <dbReference type="Proteomes" id="UP000011690"/>
    </source>
</evidence>
<keyword evidence="2" id="KW-1185">Reference proteome</keyword>
<protein>
    <submittedName>
        <fullName evidence="1">Uncharacterized protein</fullName>
    </submittedName>
</protein>
<reference evidence="1 2" key="1">
    <citation type="journal article" date="2014" name="PLoS Genet.">
        <title>Phylogenetically driven sequencing of extremely halophilic archaea reveals strategies for static and dynamic osmo-response.</title>
        <authorList>
            <person name="Becker E.A."/>
            <person name="Seitzer P.M."/>
            <person name="Tritt A."/>
            <person name="Larsen D."/>
            <person name="Krusor M."/>
            <person name="Yao A.I."/>
            <person name="Wu D."/>
            <person name="Madern D."/>
            <person name="Eisen J.A."/>
            <person name="Darling A.E."/>
            <person name="Facciotti M.T."/>
        </authorList>
    </citation>
    <scope>NUCLEOTIDE SEQUENCE [LARGE SCALE GENOMIC DNA]</scope>
    <source>
        <strain evidence="1 2">JCM 10635</strain>
    </source>
</reference>
<evidence type="ECO:0000313" key="1">
    <source>
        <dbReference type="EMBL" id="ELY44138.1"/>
    </source>
</evidence>
<comment type="caution">
    <text evidence="1">The sequence shown here is derived from an EMBL/GenBank/DDBJ whole genome shotgun (WGS) entry which is preliminary data.</text>
</comment>
<dbReference type="AlphaFoldDB" id="L9W729"/>
<dbReference type="EMBL" id="AOHY01000053">
    <property type="protein sequence ID" value="ELY44138.1"/>
    <property type="molecule type" value="Genomic_DNA"/>
</dbReference>
<gene>
    <name evidence="1" type="ORF">C494_17128</name>
</gene>
<accession>L9W729</accession>
<organism evidence="1 2">
    <name type="scientific">Natronorubrum bangense JCM 10635</name>
    <dbReference type="NCBI Taxonomy" id="1227500"/>
    <lineage>
        <taxon>Archaea</taxon>
        <taxon>Methanobacteriati</taxon>
        <taxon>Methanobacteriota</taxon>
        <taxon>Stenosarchaea group</taxon>
        <taxon>Halobacteria</taxon>
        <taxon>Halobacteriales</taxon>
        <taxon>Natrialbaceae</taxon>
        <taxon>Natronorubrum</taxon>
    </lineage>
</organism>